<dbReference type="GO" id="GO:0030598">
    <property type="term" value="F:rRNA N-glycosylase activity"/>
    <property type="evidence" value="ECO:0007669"/>
    <property type="project" value="UniProtKB-EC"/>
</dbReference>
<evidence type="ECO:0000256" key="4">
    <source>
        <dbReference type="SAM" id="MobiDB-lite"/>
    </source>
</evidence>
<dbReference type="GO" id="GO:0030126">
    <property type="term" value="C:COPI vesicle coat"/>
    <property type="evidence" value="ECO:0007669"/>
    <property type="project" value="TreeGrafter"/>
</dbReference>
<dbReference type="Gene3D" id="3.40.420.10">
    <property type="entry name" value="Ricin (A subunit), domain 1"/>
    <property type="match status" value="1"/>
</dbReference>
<accession>A0AAQ3PRA3</accession>
<evidence type="ECO:0000256" key="1">
    <source>
        <dbReference type="ARBA" id="ARBA00022574"/>
    </source>
</evidence>
<sequence>MAEGPLFEEWHKDNDDYETFIKNLRKKLLKHPDDASNVRIYGEHIRGLPLLRQQKPKPPRWIYIKLVLVDDVHTTLAVRHDNVYLIGFKNQEGNWFEFGINDNKSNKKKAKEKKNGGGTRRSSVHLIPDSTFLGYDEQYGTLLSGEKTLDIESKCITWAVTHLAKLGTTNSKNISYNRAKKFLATLAVIVSEAARMRKPFDKVNGGCLSRNADAAAPTRTSTIDETLFDGLFKNWGNISREILKGSEDWFPRFGINTIEDARNDEVRLILNSPKGVDHKGGGSGSGSPPPTSPGSGSGSGSGAADDDTSTAPQPTGGGGGGGGQLPQQQPTGAPQQQHQRHRTCHSDHGQPMIEVFALRADADFRPVGTVAIFDGRRGQVIYQDEGYGHDAPRKDSQCNLVLTGPHRAISADGRVAVEYCDSPEEEQDTKPSGQSSNVVEAMLWDPYDTKSSMEFQYDKLLAKDITQGLQMSYAVLSSAVEATVQVDLLLSLAPSLFEGLLSSLMITAHTQLINDNGDKKDVEILLFRSEMKEALEVVQLTSSFAGSTIPLARSVLAWPCGSPLVIKVVLQQATSPISSLSQGGTSTSSSTSIPFQGLDFSFDDHEDKIYLSPLQGICYVRVSVNVTGKNWLPGPSTIKMDMDLADPVETDLLVIHPRQLRFTLHPNEYWMHCLLHITNDTDDERVAFRLLPGNESPGYYYDYYNYYPIEAGVSGILPPNTTWTYLVRLQPQQEPLANMDMILRSCEALEGEDDVDNIFQRAIEEKQEIDETTLKAIVCHPAGQSMTSSDEVIPGMPEVIDLHPTEPWILAYTLEIGNGSELNRRICIWNYETMAEIASTEIKASICSIKFIAREPWFIAGDLEGYIHVYTWGTTMEGVQVQKVKAHKGGVTSLAVHPSEPLVLSVTNRYQGEDCSIKLWNWEEAGWKCTQTFEALHWTWAVTAVVKFNPNDGNAFACISGGMVEMWKISPPELVATLYRDLPDEEYVKWDMEVVCFDYFSTGGGQIWDLRNNSCITRAHGLQESRSWNAGVVQSHLGRPILVTASRDHAISLYDCMTYRCERTIDLKLGRVRDVQYSKSTQSLVINCDEGCAVMAI</sequence>
<dbReference type="GO" id="GO:0006890">
    <property type="term" value="P:retrograde vesicle-mediated transport, Golgi to endoplasmic reticulum"/>
    <property type="evidence" value="ECO:0007669"/>
    <property type="project" value="TreeGrafter"/>
</dbReference>
<dbReference type="InterPro" id="IPR013783">
    <property type="entry name" value="Ig-like_fold"/>
</dbReference>
<organism evidence="6 7">
    <name type="scientific">Paspalum notatum var. saurae</name>
    <dbReference type="NCBI Taxonomy" id="547442"/>
    <lineage>
        <taxon>Eukaryota</taxon>
        <taxon>Viridiplantae</taxon>
        <taxon>Streptophyta</taxon>
        <taxon>Embryophyta</taxon>
        <taxon>Tracheophyta</taxon>
        <taxon>Spermatophyta</taxon>
        <taxon>Magnoliopsida</taxon>
        <taxon>Liliopsida</taxon>
        <taxon>Poales</taxon>
        <taxon>Poaceae</taxon>
        <taxon>PACMAD clade</taxon>
        <taxon>Panicoideae</taxon>
        <taxon>Andropogonodae</taxon>
        <taxon>Paspaleae</taxon>
        <taxon>Paspalinae</taxon>
        <taxon>Paspalum</taxon>
    </lineage>
</organism>
<keyword evidence="3" id="KW-0378">Hydrolase</keyword>
<dbReference type="InterPro" id="IPR036041">
    <property type="entry name" value="Ribosome-inact_prot_sf"/>
</dbReference>
<dbReference type="Proteomes" id="UP001341281">
    <property type="component" value="Chromosome 01"/>
</dbReference>
<dbReference type="EMBL" id="CP144745">
    <property type="protein sequence ID" value="WVZ54881.1"/>
    <property type="molecule type" value="Genomic_DNA"/>
</dbReference>
<dbReference type="GO" id="GO:0006886">
    <property type="term" value="P:intracellular protein transport"/>
    <property type="evidence" value="ECO:0007669"/>
    <property type="project" value="TreeGrafter"/>
</dbReference>
<feature type="compositionally biased region" description="Gly residues" evidence="4">
    <location>
        <begin position="315"/>
        <end position="324"/>
    </location>
</feature>
<dbReference type="InterPro" id="IPR015943">
    <property type="entry name" value="WD40/YVTN_repeat-like_dom_sf"/>
</dbReference>
<keyword evidence="3" id="KW-0611">Plant defense</keyword>
<comment type="catalytic activity">
    <reaction evidence="3">
        <text>Endohydrolysis of the N-glycosidic bond at one specific adenosine on the 28S rRNA.</text>
        <dbReference type="EC" id="3.2.2.22"/>
    </reaction>
</comment>
<dbReference type="GO" id="GO:0006888">
    <property type="term" value="P:endoplasmic reticulum to Golgi vesicle-mediated transport"/>
    <property type="evidence" value="ECO:0007669"/>
    <property type="project" value="TreeGrafter"/>
</dbReference>
<gene>
    <name evidence="6" type="ORF">U9M48_005623</name>
</gene>
<feature type="compositionally biased region" description="Low complexity" evidence="4">
    <location>
        <begin position="325"/>
        <end position="337"/>
    </location>
</feature>
<feature type="region of interest" description="Disordered" evidence="4">
    <location>
        <begin position="272"/>
        <end position="346"/>
    </location>
</feature>
<dbReference type="Gene3D" id="2.130.10.10">
    <property type="entry name" value="YVTN repeat-like/Quinoprotein amine dehydrogenase"/>
    <property type="match status" value="1"/>
</dbReference>
<dbReference type="Pfam" id="PF20241">
    <property type="entry name" value="DUF6598"/>
    <property type="match status" value="1"/>
</dbReference>
<comment type="similarity">
    <text evidence="3">Belongs to the ribosome-inactivating protein family.</text>
</comment>
<protein>
    <recommendedName>
        <fullName evidence="5">DUF6598 domain-containing protein</fullName>
    </recommendedName>
</protein>
<dbReference type="AlphaFoldDB" id="A0AAQ3PRA3"/>
<dbReference type="PANTHER" id="PTHR19876">
    <property type="entry name" value="COATOMER"/>
    <property type="match status" value="1"/>
</dbReference>
<dbReference type="Pfam" id="PF00161">
    <property type="entry name" value="RIP"/>
    <property type="match status" value="1"/>
</dbReference>
<keyword evidence="3" id="KW-0800">Toxin</keyword>
<dbReference type="Gene3D" id="2.60.40.10">
    <property type="entry name" value="Immunoglobulins"/>
    <property type="match status" value="1"/>
</dbReference>
<dbReference type="InterPro" id="IPR008962">
    <property type="entry name" value="PapD-like_sf"/>
</dbReference>
<dbReference type="InterPro" id="IPR050844">
    <property type="entry name" value="Coatomer_complex_subunit"/>
</dbReference>
<name>A0AAQ3PRA3_PASNO</name>
<evidence type="ECO:0000313" key="7">
    <source>
        <dbReference type="Proteomes" id="UP001341281"/>
    </source>
</evidence>
<dbReference type="InterPro" id="IPR016138">
    <property type="entry name" value="Ribosome_inactivat_prot_sub1"/>
</dbReference>
<dbReference type="InterPro" id="IPR036322">
    <property type="entry name" value="WD40_repeat_dom_sf"/>
</dbReference>
<dbReference type="SUPFAM" id="SSF50978">
    <property type="entry name" value="WD40 repeat-like"/>
    <property type="match status" value="1"/>
</dbReference>
<evidence type="ECO:0000256" key="3">
    <source>
        <dbReference type="RuleBase" id="RU004915"/>
    </source>
</evidence>
<dbReference type="GO" id="GO:0006952">
    <property type="term" value="P:defense response"/>
    <property type="evidence" value="ECO:0007669"/>
    <property type="project" value="UniProtKB-KW"/>
</dbReference>
<dbReference type="SMART" id="SM00320">
    <property type="entry name" value="WD40"/>
    <property type="match status" value="3"/>
</dbReference>
<dbReference type="Pfam" id="PF00400">
    <property type="entry name" value="WD40"/>
    <property type="match status" value="1"/>
</dbReference>
<dbReference type="GO" id="GO:0017148">
    <property type="term" value="P:negative regulation of translation"/>
    <property type="evidence" value="ECO:0007669"/>
    <property type="project" value="UniProtKB-KW"/>
</dbReference>
<dbReference type="InterPro" id="IPR001680">
    <property type="entry name" value="WD40_rpt"/>
</dbReference>
<evidence type="ECO:0000256" key="2">
    <source>
        <dbReference type="ARBA" id="ARBA00022737"/>
    </source>
</evidence>
<keyword evidence="2" id="KW-0677">Repeat</keyword>
<evidence type="ECO:0000313" key="6">
    <source>
        <dbReference type="EMBL" id="WVZ54881.1"/>
    </source>
</evidence>
<dbReference type="GO" id="GO:0006891">
    <property type="term" value="P:intra-Golgi vesicle-mediated transport"/>
    <property type="evidence" value="ECO:0007669"/>
    <property type="project" value="TreeGrafter"/>
</dbReference>
<dbReference type="SUPFAM" id="SSF56371">
    <property type="entry name" value="Ribosome inactivating proteins (RIP)"/>
    <property type="match status" value="1"/>
</dbReference>
<dbReference type="GO" id="GO:0090729">
    <property type="term" value="F:toxin activity"/>
    <property type="evidence" value="ECO:0007669"/>
    <property type="project" value="UniProtKB-KW"/>
</dbReference>
<proteinExistence type="inferred from homology"/>
<reference evidence="6 7" key="1">
    <citation type="submission" date="2024-02" db="EMBL/GenBank/DDBJ databases">
        <title>High-quality chromosome-scale genome assembly of Pensacola bahiagrass (Paspalum notatum Flugge var. saurae).</title>
        <authorList>
            <person name="Vega J.M."/>
            <person name="Podio M."/>
            <person name="Orjuela J."/>
            <person name="Siena L.A."/>
            <person name="Pessino S.C."/>
            <person name="Combes M.C."/>
            <person name="Mariac C."/>
            <person name="Albertini E."/>
            <person name="Pupilli F."/>
            <person name="Ortiz J.P.A."/>
            <person name="Leblanc O."/>
        </authorList>
    </citation>
    <scope>NUCLEOTIDE SEQUENCE [LARGE SCALE GENOMIC DNA]</scope>
    <source>
        <strain evidence="6">R1</strain>
        <tissue evidence="6">Leaf</tissue>
    </source>
</reference>
<keyword evidence="1" id="KW-0853">WD repeat</keyword>
<keyword evidence="7" id="KW-1185">Reference proteome</keyword>
<evidence type="ECO:0000259" key="5">
    <source>
        <dbReference type="Pfam" id="PF20241"/>
    </source>
</evidence>
<dbReference type="InterPro" id="IPR046533">
    <property type="entry name" value="DUF6598"/>
</dbReference>
<dbReference type="SUPFAM" id="SSF49354">
    <property type="entry name" value="PapD-like"/>
    <property type="match status" value="1"/>
</dbReference>
<dbReference type="PANTHER" id="PTHR19876:SF68">
    <property type="entry name" value="COATOMER SUBUNIT BETA'-2"/>
    <property type="match status" value="1"/>
</dbReference>
<dbReference type="InterPro" id="IPR001574">
    <property type="entry name" value="Ribosome_inactivat_prot"/>
</dbReference>
<feature type="domain" description="DUF6598" evidence="5">
    <location>
        <begin position="354"/>
        <end position="575"/>
    </location>
</feature>
<keyword evidence="3" id="KW-0652">Protein synthesis inhibitor</keyword>